<dbReference type="PROSITE" id="PS50817">
    <property type="entry name" value="INTEIN_N_TER"/>
    <property type="match status" value="1"/>
</dbReference>
<proteinExistence type="predicted"/>
<accession>A0ABZ1MFF3</accession>
<dbReference type="InterPro" id="IPR006141">
    <property type="entry name" value="Intein_N"/>
</dbReference>
<dbReference type="EMBL" id="CP108341">
    <property type="protein sequence ID" value="WTW25483.1"/>
    <property type="molecule type" value="Genomic_DNA"/>
</dbReference>
<dbReference type="InterPro" id="IPR003587">
    <property type="entry name" value="Hint_dom_N"/>
</dbReference>
<dbReference type="SUPFAM" id="SSF51294">
    <property type="entry name" value="Hedgehog/intein (Hint) domain"/>
    <property type="match status" value="1"/>
</dbReference>
<evidence type="ECO:0000259" key="1">
    <source>
        <dbReference type="SMART" id="SM00306"/>
    </source>
</evidence>
<gene>
    <name evidence="2" type="ORF">OHU35_05315</name>
</gene>
<dbReference type="Pfam" id="PF01079">
    <property type="entry name" value="Hint"/>
    <property type="match status" value="1"/>
</dbReference>
<protein>
    <submittedName>
        <fullName evidence="2">Polymorphic toxin-type HINT domain-containing protein</fullName>
    </submittedName>
</protein>
<evidence type="ECO:0000313" key="3">
    <source>
        <dbReference type="Proteomes" id="UP001621512"/>
    </source>
</evidence>
<dbReference type="InterPro" id="IPR001767">
    <property type="entry name" value="Hedgehog_Hint"/>
</dbReference>
<sequence>MRNSFPGDTQVLMADGSHKPINQVAAGDLVKAADPASGELRTQKVTATFRHDTERLVDITVADGGTLASTAGHKFYVVDRGWRTVLPWVRAGGRPGQGVCGGVGGVGVRVPPSV</sequence>
<dbReference type="Gene3D" id="2.170.16.10">
    <property type="entry name" value="Hedgehog/Intein (Hint) domain"/>
    <property type="match status" value="1"/>
</dbReference>
<evidence type="ECO:0000313" key="2">
    <source>
        <dbReference type="EMBL" id="WTW25483.1"/>
    </source>
</evidence>
<organism evidence="2 3">
    <name type="scientific">Streptomyces purpurascens</name>
    <dbReference type="NCBI Taxonomy" id="1924"/>
    <lineage>
        <taxon>Bacteria</taxon>
        <taxon>Bacillati</taxon>
        <taxon>Actinomycetota</taxon>
        <taxon>Actinomycetes</taxon>
        <taxon>Kitasatosporales</taxon>
        <taxon>Streptomycetaceae</taxon>
        <taxon>Streptomyces</taxon>
    </lineage>
</organism>
<dbReference type="Proteomes" id="UP001621512">
    <property type="component" value="Chromosome"/>
</dbReference>
<dbReference type="CDD" id="cd00081">
    <property type="entry name" value="Hint"/>
    <property type="match status" value="1"/>
</dbReference>
<reference evidence="2 3" key="1">
    <citation type="submission" date="2022-10" db="EMBL/GenBank/DDBJ databases">
        <title>The complete genomes of actinobacterial strains from the NBC collection.</title>
        <authorList>
            <person name="Joergensen T.S."/>
            <person name="Alvarez Arevalo M."/>
            <person name="Sterndorff E.B."/>
            <person name="Faurdal D."/>
            <person name="Vuksanovic O."/>
            <person name="Mourched A.-S."/>
            <person name="Charusanti P."/>
            <person name="Shaw S."/>
            <person name="Blin K."/>
            <person name="Weber T."/>
        </authorList>
    </citation>
    <scope>NUCLEOTIDE SEQUENCE [LARGE SCALE GENOMIC DNA]</scope>
    <source>
        <strain evidence="2 3">NBC_00017</strain>
    </source>
</reference>
<dbReference type="RefSeq" id="WP_268249324.1">
    <property type="nucleotide sequence ID" value="NZ_BMUK01000005.1"/>
</dbReference>
<keyword evidence="3" id="KW-1185">Reference proteome</keyword>
<name>A0ABZ1MFF3_STREF</name>
<dbReference type="SMART" id="SM00306">
    <property type="entry name" value="HintN"/>
    <property type="match status" value="1"/>
</dbReference>
<dbReference type="InterPro" id="IPR036844">
    <property type="entry name" value="Hint_dom_sf"/>
</dbReference>
<feature type="domain" description="Hint" evidence="1">
    <location>
        <begin position="2"/>
        <end position="103"/>
    </location>
</feature>